<protein>
    <submittedName>
        <fullName evidence="2">Uncharacterized protein</fullName>
    </submittedName>
</protein>
<feature type="transmembrane region" description="Helical" evidence="1">
    <location>
        <begin position="34"/>
        <end position="56"/>
    </location>
</feature>
<dbReference type="Proteomes" id="UP001194468">
    <property type="component" value="Unassembled WGS sequence"/>
</dbReference>
<evidence type="ECO:0000313" key="3">
    <source>
        <dbReference type="Proteomes" id="UP001194468"/>
    </source>
</evidence>
<dbReference type="EMBL" id="WHUW01000004">
    <property type="protein sequence ID" value="KAF8447816.1"/>
    <property type="molecule type" value="Genomic_DNA"/>
</dbReference>
<dbReference type="AlphaFoldDB" id="A0AAD4C3Y7"/>
<keyword evidence="3" id="KW-1185">Reference proteome</keyword>
<keyword evidence="1" id="KW-1133">Transmembrane helix</keyword>
<proteinExistence type="predicted"/>
<sequence length="169" mass="19274">MASGSGIAFWEILNVHRSRLDSFPTCLDGLKHPALVLSCCLFLVLMPICFSTFSRAGSLKEDRIRTRVALKALVTVLVPTCSLWPSRYIGLASASRFHIDIPLEVIIKDTIDGVIEFRNPSNDLVDLIGSGRIVNRHIICISIGWKWWIKYFKWWMLAKVRIVHHTRDI</sequence>
<accession>A0AAD4C3Y7</accession>
<evidence type="ECO:0000313" key="2">
    <source>
        <dbReference type="EMBL" id="KAF8447816.1"/>
    </source>
</evidence>
<organism evidence="2 3">
    <name type="scientific">Boletus edulis BED1</name>
    <dbReference type="NCBI Taxonomy" id="1328754"/>
    <lineage>
        <taxon>Eukaryota</taxon>
        <taxon>Fungi</taxon>
        <taxon>Dikarya</taxon>
        <taxon>Basidiomycota</taxon>
        <taxon>Agaricomycotina</taxon>
        <taxon>Agaricomycetes</taxon>
        <taxon>Agaricomycetidae</taxon>
        <taxon>Boletales</taxon>
        <taxon>Boletineae</taxon>
        <taxon>Boletaceae</taxon>
        <taxon>Boletoideae</taxon>
        <taxon>Boletus</taxon>
    </lineage>
</organism>
<keyword evidence="1" id="KW-0812">Transmembrane</keyword>
<name>A0AAD4C3Y7_BOLED</name>
<reference evidence="2" key="1">
    <citation type="submission" date="2019-10" db="EMBL/GenBank/DDBJ databases">
        <authorList>
            <consortium name="DOE Joint Genome Institute"/>
            <person name="Kuo A."/>
            <person name="Miyauchi S."/>
            <person name="Kiss E."/>
            <person name="Drula E."/>
            <person name="Kohler A."/>
            <person name="Sanchez-Garcia M."/>
            <person name="Andreopoulos B."/>
            <person name="Barry K.W."/>
            <person name="Bonito G."/>
            <person name="Buee M."/>
            <person name="Carver A."/>
            <person name="Chen C."/>
            <person name="Cichocki N."/>
            <person name="Clum A."/>
            <person name="Culley D."/>
            <person name="Crous P.W."/>
            <person name="Fauchery L."/>
            <person name="Girlanda M."/>
            <person name="Hayes R."/>
            <person name="Keri Z."/>
            <person name="LaButti K."/>
            <person name="Lipzen A."/>
            <person name="Lombard V."/>
            <person name="Magnuson J."/>
            <person name="Maillard F."/>
            <person name="Morin E."/>
            <person name="Murat C."/>
            <person name="Nolan M."/>
            <person name="Ohm R."/>
            <person name="Pangilinan J."/>
            <person name="Pereira M."/>
            <person name="Perotto S."/>
            <person name="Peter M."/>
            <person name="Riley R."/>
            <person name="Sitrit Y."/>
            <person name="Stielow B."/>
            <person name="Szollosi G."/>
            <person name="Zifcakova L."/>
            <person name="Stursova M."/>
            <person name="Spatafora J.W."/>
            <person name="Tedersoo L."/>
            <person name="Vaario L.-M."/>
            <person name="Yamada A."/>
            <person name="Yan M."/>
            <person name="Wang P."/>
            <person name="Xu J."/>
            <person name="Bruns T."/>
            <person name="Baldrian P."/>
            <person name="Vilgalys R."/>
            <person name="Henrissat B."/>
            <person name="Grigoriev I.V."/>
            <person name="Hibbett D."/>
            <person name="Nagy L.G."/>
            <person name="Martin F.M."/>
        </authorList>
    </citation>
    <scope>NUCLEOTIDE SEQUENCE</scope>
    <source>
        <strain evidence="2">BED1</strain>
    </source>
</reference>
<comment type="caution">
    <text evidence="2">The sequence shown here is derived from an EMBL/GenBank/DDBJ whole genome shotgun (WGS) entry which is preliminary data.</text>
</comment>
<evidence type="ECO:0000256" key="1">
    <source>
        <dbReference type="SAM" id="Phobius"/>
    </source>
</evidence>
<reference evidence="2" key="2">
    <citation type="journal article" date="2020" name="Nat. Commun.">
        <title>Large-scale genome sequencing of mycorrhizal fungi provides insights into the early evolution of symbiotic traits.</title>
        <authorList>
            <person name="Miyauchi S."/>
            <person name="Kiss E."/>
            <person name="Kuo A."/>
            <person name="Drula E."/>
            <person name="Kohler A."/>
            <person name="Sanchez-Garcia M."/>
            <person name="Morin E."/>
            <person name="Andreopoulos B."/>
            <person name="Barry K.W."/>
            <person name="Bonito G."/>
            <person name="Buee M."/>
            <person name="Carver A."/>
            <person name="Chen C."/>
            <person name="Cichocki N."/>
            <person name="Clum A."/>
            <person name="Culley D."/>
            <person name="Crous P.W."/>
            <person name="Fauchery L."/>
            <person name="Girlanda M."/>
            <person name="Hayes R.D."/>
            <person name="Keri Z."/>
            <person name="LaButti K."/>
            <person name="Lipzen A."/>
            <person name="Lombard V."/>
            <person name="Magnuson J."/>
            <person name="Maillard F."/>
            <person name="Murat C."/>
            <person name="Nolan M."/>
            <person name="Ohm R.A."/>
            <person name="Pangilinan J."/>
            <person name="Pereira M.F."/>
            <person name="Perotto S."/>
            <person name="Peter M."/>
            <person name="Pfister S."/>
            <person name="Riley R."/>
            <person name="Sitrit Y."/>
            <person name="Stielow J.B."/>
            <person name="Szollosi G."/>
            <person name="Zifcakova L."/>
            <person name="Stursova M."/>
            <person name="Spatafora J.W."/>
            <person name="Tedersoo L."/>
            <person name="Vaario L.M."/>
            <person name="Yamada A."/>
            <person name="Yan M."/>
            <person name="Wang P."/>
            <person name="Xu J."/>
            <person name="Bruns T."/>
            <person name="Baldrian P."/>
            <person name="Vilgalys R."/>
            <person name="Dunand C."/>
            <person name="Henrissat B."/>
            <person name="Grigoriev I.V."/>
            <person name="Hibbett D."/>
            <person name="Nagy L.G."/>
            <person name="Martin F.M."/>
        </authorList>
    </citation>
    <scope>NUCLEOTIDE SEQUENCE</scope>
    <source>
        <strain evidence="2">BED1</strain>
    </source>
</reference>
<keyword evidence="1" id="KW-0472">Membrane</keyword>
<gene>
    <name evidence="2" type="ORF">L210DRAFT_848828</name>
</gene>